<dbReference type="AlphaFoldDB" id="E9HXS6"/>
<dbReference type="PANTHER" id="PTHR33236">
    <property type="entry name" value="INTRAFLAGELLAR TRANSPORT PROTEIN 122 FAMILY PROTEIN-RELATED"/>
    <property type="match status" value="1"/>
</dbReference>
<gene>
    <name evidence="1" type="ORF">DAPPUDRAFT_268400</name>
</gene>
<dbReference type="KEGG" id="dpx:DAPPUDRAFT_268400"/>
<evidence type="ECO:0000313" key="1">
    <source>
        <dbReference type="EMBL" id="EFX63455.1"/>
    </source>
</evidence>
<dbReference type="Proteomes" id="UP000000305">
    <property type="component" value="Unassembled WGS sequence"/>
</dbReference>
<organism evidence="1 2">
    <name type="scientific">Daphnia pulex</name>
    <name type="common">Water flea</name>
    <dbReference type="NCBI Taxonomy" id="6669"/>
    <lineage>
        <taxon>Eukaryota</taxon>
        <taxon>Metazoa</taxon>
        <taxon>Ecdysozoa</taxon>
        <taxon>Arthropoda</taxon>
        <taxon>Crustacea</taxon>
        <taxon>Branchiopoda</taxon>
        <taxon>Diplostraca</taxon>
        <taxon>Cladocera</taxon>
        <taxon>Anomopoda</taxon>
        <taxon>Daphniidae</taxon>
        <taxon>Daphnia</taxon>
    </lineage>
</organism>
<sequence>MGLAKQNDDSVLETVISSSQTEEEEIIFRPSSLLQPAASSQQQLPDAIRATNRDGFQSEEDSIRTTPQPTAPNRFNNSWLVVRVDDSTCYATTDSFANNGTIVFKRFQSVCNQSDWTDLSNIENYFPRVWSDRRNKARSSQSPPPSQLPPFCRPFNVYELHPHLFYYVSYNTSTPTKSYFLKPVQSINDLSIVSIEPAPMSPTYSTSPSTTVLPEKVIQSLAHHYDPAINNGPLSSHTLISPSRNPSRNPSLLVQLLVIFPIRYVSVPRPRFVRGQIFFGFFHSDVHSQTGS</sequence>
<dbReference type="InParanoid" id="E9HXS6"/>
<evidence type="ECO:0000313" key="2">
    <source>
        <dbReference type="Proteomes" id="UP000000305"/>
    </source>
</evidence>
<dbReference type="PANTHER" id="PTHR33236:SF5">
    <property type="entry name" value="CUB DOMAIN-CONTAINING PROTEIN"/>
    <property type="match status" value="1"/>
</dbReference>
<protein>
    <submittedName>
        <fullName evidence="1">Uncharacterized protein</fullName>
    </submittedName>
</protein>
<dbReference type="HOGENOM" id="CLU_953968_0_0_1"/>
<proteinExistence type="predicted"/>
<keyword evidence="2" id="KW-1185">Reference proteome</keyword>
<accession>E9HXS6</accession>
<reference evidence="1 2" key="1">
    <citation type="journal article" date="2011" name="Science">
        <title>The ecoresponsive genome of Daphnia pulex.</title>
        <authorList>
            <person name="Colbourne J.K."/>
            <person name="Pfrender M.E."/>
            <person name="Gilbert D."/>
            <person name="Thomas W.K."/>
            <person name="Tucker A."/>
            <person name="Oakley T.H."/>
            <person name="Tokishita S."/>
            <person name="Aerts A."/>
            <person name="Arnold G.J."/>
            <person name="Basu M.K."/>
            <person name="Bauer D.J."/>
            <person name="Caceres C.E."/>
            <person name="Carmel L."/>
            <person name="Casola C."/>
            <person name="Choi J.H."/>
            <person name="Detter J.C."/>
            <person name="Dong Q."/>
            <person name="Dusheyko S."/>
            <person name="Eads B.D."/>
            <person name="Frohlich T."/>
            <person name="Geiler-Samerotte K.A."/>
            <person name="Gerlach D."/>
            <person name="Hatcher P."/>
            <person name="Jogdeo S."/>
            <person name="Krijgsveld J."/>
            <person name="Kriventseva E.V."/>
            <person name="Kultz D."/>
            <person name="Laforsch C."/>
            <person name="Lindquist E."/>
            <person name="Lopez J."/>
            <person name="Manak J.R."/>
            <person name="Muller J."/>
            <person name="Pangilinan J."/>
            <person name="Patwardhan R.P."/>
            <person name="Pitluck S."/>
            <person name="Pritham E.J."/>
            <person name="Rechtsteiner A."/>
            <person name="Rho M."/>
            <person name="Rogozin I.B."/>
            <person name="Sakarya O."/>
            <person name="Salamov A."/>
            <person name="Schaack S."/>
            <person name="Shapiro H."/>
            <person name="Shiga Y."/>
            <person name="Skalitzky C."/>
            <person name="Smith Z."/>
            <person name="Souvorov A."/>
            <person name="Sung W."/>
            <person name="Tang Z."/>
            <person name="Tsuchiya D."/>
            <person name="Tu H."/>
            <person name="Vos H."/>
            <person name="Wang M."/>
            <person name="Wolf Y.I."/>
            <person name="Yamagata H."/>
            <person name="Yamada T."/>
            <person name="Ye Y."/>
            <person name="Shaw J.R."/>
            <person name="Andrews J."/>
            <person name="Crease T.J."/>
            <person name="Tang H."/>
            <person name="Lucas S.M."/>
            <person name="Robertson H.M."/>
            <person name="Bork P."/>
            <person name="Koonin E.V."/>
            <person name="Zdobnov E.M."/>
            <person name="Grigoriev I.V."/>
            <person name="Lynch M."/>
            <person name="Boore J.L."/>
        </authorList>
    </citation>
    <scope>NUCLEOTIDE SEQUENCE [LARGE SCALE GENOMIC DNA]</scope>
</reference>
<dbReference type="EMBL" id="GL733067">
    <property type="protein sequence ID" value="EFX63455.1"/>
    <property type="molecule type" value="Genomic_DNA"/>
</dbReference>
<name>E9HXS6_DAPPU</name>